<name>A0A0E9TEB6_ANGAN</name>
<proteinExistence type="predicted"/>
<reference evidence="1" key="2">
    <citation type="journal article" date="2015" name="Fish Shellfish Immunol.">
        <title>Early steps in the European eel (Anguilla anguilla)-Vibrio vulnificus interaction in the gills: Role of the RtxA13 toxin.</title>
        <authorList>
            <person name="Callol A."/>
            <person name="Pajuelo D."/>
            <person name="Ebbesson L."/>
            <person name="Teles M."/>
            <person name="MacKenzie S."/>
            <person name="Amaro C."/>
        </authorList>
    </citation>
    <scope>NUCLEOTIDE SEQUENCE</scope>
</reference>
<reference evidence="1" key="1">
    <citation type="submission" date="2014-11" db="EMBL/GenBank/DDBJ databases">
        <authorList>
            <person name="Amaro Gonzalez C."/>
        </authorList>
    </citation>
    <scope>NUCLEOTIDE SEQUENCE</scope>
</reference>
<sequence length="38" mass="4190">MLAIAGSNTMLRELSLQIPGCRFISQERNAHCTLQQGT</sequence>
<organism evidence="1">
    <name type="scientific">Anguilla anguilla</name>
    <name type="common">European freshwater eel</name>
    <name type="synonym">Muraena anguilla</name>
    <dbReference type="NCBI Taxonomy" id="7936"/>
    <lineage>
        <taxon>Eukaryota</taxon>
        <taxon>Metazoa</taxon>
        <taxon>Chordata</taxon>
        <taxon>Craniata</taxon>
        <taxon>Vertebrata</taxon>
        <taxon>Euteleostomi</taxon>
        <taxon>Actinopterygii</taxon>
        <taxon>Neopterygii</taxon>
        <taxon>Teleostei</taxon>
        <taxon>Anguilliformes</taxon>
        <taxon>Anguillidae</taxon>
        <taxon>Anguilla</taxon>
    </lineage>
</organism>
<protein>
    <submittedName>
        <fullName evidence="1">Uncharacterized protein</fullName>
    </submittedName>
</protein>
<dbReference type="AlphaFoldDB" id="A0A0E9TEB6"/>
<evidence type="ECO:0000313" key="1">
    <source>
        <dbReference type="EMBL" id="JAH51772.1"/>
    </source>
</evidence>
<accession>A0A0E9TEB6</accession>
<dbReference type="EMBL" id="GBXM01056805">
    <property type="protein sequence ID" value="JAH51772.1"/>
    <property type="molecule type" value="Transcribed_RNA"/>
</dbReference>